<proteinExistence type="inferred from homology"/>
<evidence type="ECO:0000256" key="2">
    <source>
        <dbReference type="ARBA" id="ARBA00013064"/>
    </source>
</evidence>
<dbReference type="PANTHER" id="PTHR10159:SF299">
    <property type="entry name" value="DUAL SPECIFICITY PROTEIN PHOSPHATASE 10"/>
    <property type="match status" value="1"/>
</dbReference>
<dbReference type="CDD" id="cd14567">
    <property type="entry name" value="DSP_DUSP10"/>
    <property type="match status" value="1"/>
</dbReference>
<dbReference type="FunFam" id="3.90.190.10:FF:000304">
    <property type="entry name" value="Dual-specificity phosphatase 10"/>
    <property type="match status" value="1"/>
</dbReference>
<gene>
    <name evidence="7" type="ORF">HPG69_010213</name>
</gene>
<keyword evidence="4" id="KW-0904">Protein phosphatase</keyword>
<dbReference type="InterPro" id="IPR000387">
    <property type="entry name" value="Tyr_Pase_dom"/>
</dbReference>
<comment type="similarity">
    <text evidence="1">Belongs to the protein-tyrosine phosphatase family. Non-receptor class dual specificity subfamily.</text>
</comment>
<dbReference type="Pfam" id="PF00782">
    <property type="entry name" value="DSPc"/>
    <property type="match status" value="2"/>
</dbReference>
<dbReference type="EMBL" id="JACDTQ010003506">
    <property type="protein sequence ID" value="KAF5914054.1"/>
    <property type="molecule type" value="Genomic_DNA"/>
</dbReference>
<dbReference type="GO" id="GO:0043409">
    <property type="term" value="P:negative regulation of MAPK cascade"/>
    <property type="evidence" value="ECO:0007669"/>
    <property type="project" value="TreeGrafter"/>
</dbReference>
<accession>A0A7J7EEL9</accession>
<dbReference type="PROSITE" id="PS00383">
    <property type="entry name" value="TYR_PHOSPHATASE_1"/>
    <property type="match status" value="1"/>
</dbReference>
<dbReference type="AlphaFoldDB" id="A0A7J7EEL9"/>
<dbReference type="EC" id="3.1.3.48" evidence="2"/>
<keyword evidence="3" id="KW-0378">Hydrolase</keyword>
<protein>
    <recommendedName>
        <fullName evidence="2">protein-tyrosine-phosphatase</fullName>
        <ecNumber evidence="2">3.1.3.48</ecNumber>
    </recommendedName>
</protein>
<dbReference type="GO" id="GO:0005829">
    <property type="term" value="C:cytosol"/>
    <property type="evidence" value="ECO:0007669"/>
    <property type="project" value="TreeGrafter"/>
</dbReference>
<evidence type="ECO:0000313" key="7">
    <source>
        <dbReference type="EMBL" id="KAF5914054.1"/>
    </source>
</evidence>
<evidence type="ECO:0000256" key="1">
    <source>
        <dbReference type="ARBA" id="ARBA00008601"/>
    </source>
</evidence>
<reference evidence="7 8" key="1">
    <citation type="journal article" date="2020" name="Mol. Biol. Evol.">
        <title>Interspecific Gene Flow and the Evolution of Specialization in Black and White Rhinoceros.</title>
        <authorList>
            <person name="Moodley Y."/>
            <person name="Westbury M.V."/>
            <person name="Russo I.M."/>
            <person name="Gopalakrishnan S."/>
            <person name="Rakotoarivelo A."/>
            <person name="Olsen R.A."/>
            <person name="Prost S."/>
            <person name="Tunstall T."/>
            <person name="Ryder O.A."/>
            <person name="Dalen L."/>
            <person name="Bruford M.W."/>
        </authorList>
    </citation>
    <scope>NUCLEOTIDE SEQUENCE [LARGE SCALE GENOMIC DNA]</scope>
    <source>
        <strain evidence="7">SBR-YM</strain>
        <tissue evidence="7">Skin</tissue>
    </source>
</reference>
<dbReference type="InterPro" id="IPR020422">
    <property type="entry name" value="TYR_PHOSPHATASE_DUAL_dom"/>
</dbReference>
<dbReference type="SUPFAM" id="SSF52799">
    <property type="entry name" value="(Phosphotyrosine protein) phosphatases II"/>
    <property type="match status" value="1"/>
</dbReference>
<dbReference type="GO" id="GO:0033550">
    <property type="term" value="F:MAP kinase tyrosine phosphatase activity"/>
    <property type="evidence" value="ECO:0007669"/>
    <property type="project" value="TreeGrafter"/>
</dbReference>
<evidence type="ECO:0000259" key="5">
    <source>
        <dbReference type="PROSITE" id="PS50054"/>
    </source>
</evidence>
<feature type="domain" description="Tyrosine specific protein phosphatases" evidence="6">
    <location>
        <begin position="197"/>
        <end position="252"/>
    </location>
</feature>
<dbReference type="InterPro" id="IPR000340">
    <property type="entry name" value="Dual-sp_phosphatase_cat-dom"/>
</dbReference>
<evidence type="ECO:0000313" key="8">
    <source>
        <dbReference type="Proteomes" id="UP000551758"/>
    </source>
</evidence>
<feature type="domain" description="Tyrosine-protein phosphatase" evidence="5">
    <location>
        <begin position="76"/>
        <end position="273"/>
    </location>
</feature>
<dbReference type="GO" id="GO:0008330">
    <property type="term" value="F:protein tyrosine/threonine phosphatase activity"/>
    <property type="evidence" value="ECO:0007669"/>
    <property type="project" value="TreeGrafter"/>
</dbReference>
<dbReference type="Gene3D" id="3.90.190.10">
    <property type="entry name" value="Protein tyrosine phosphatase superfamily"/>
    <property type="match status" value="1"/>
</dbReference>
<dbReference type="InterPro" id="IPR016130">
    <property type="entry name" value="Tyr_Pase_AS"/>
</dbReference>
<dbReference type="Proteomes" id="UP000551758">
    <property type="component" value="Unassembled WGS sequence"/>
</dbReference>
<dbReference type="SMART" id="SM00195">
    <property type="entry name" value="DSPc"/>
    <property type="match status" value="1"/>
</dbReference>
<name>A0A7J7EEL9_DICBM</name>
<comment type="caution">
    <text evidence="7">The sequence shown here is derived from an EMBL/GenBank/DDBJ whole genome shotgun (WGS) entry which is preliminary data.</text>
</comment>
<keyword evidence="8" id="KW-1185">Reference proteome</keyword>
<dbReference type="GO" id="GO:0017017">
    <property type="term" value="F:MAP kinase tyrosine/serine/threonine phosphatase activity"/>
    <property type="evidence" value="ECO:0007669"/>
    <property type="project" value="TreeGrafter"/>
</dbReference>
<evidence type="ECO:0000256" key="3">
    <source>
        <dbReference type="ARBA" id="ARBA00022801"/>
    </source>
</evidence>
<dbReference type="PROSITE" id="PS50054">
    <property type="entry name" value="TYR_PHOSPHATASE_DUAL"/>
    <property type="match status" value="1"/>
</dbReference>
<evidence type="ECO:0000256" key="4">
    <source>
        <dbReference type="ARBA" id="ARBA00022912"/>
    </source>
</evidence>
<sequence>MGKVAFSASSEVLGRVILVFCVFVPGGLSSFKQNHENLCDNSLQLQECREVGGGASAASSMLPQSIPATPDIENAELTPILPFLFLGNEQDAQDLETMQRLNIGYIINVTTHLPLYHYEKGLFNYKRLPATDSNKQNLRQYFEEAFEFIGNYLLWGLRIFPFPFPTGFCFDIKSKVYACVGKKAALGCFRALPPGAAKLFSSSKEAHQCGKGLLIHCQAGVSRSATIVIAYLMKHTRMTMTDAYKFVKGKRPIISPNLNFMGQLLEFEEDLNNGVTPRILTPKLMGVETVV</sequence>
<dbReference type="InterPro" id="IPR029021">
    <property type="entry name" value="Prot-tyrosine_phosphatase-like"/>
</dbReference>
<evidence type="ECO:0000259" key="6">
    <source>
        <dbReference type="PROSITE" id="PS50056"/>
    </source>
</evidence>
<organism evidence="7 8">
    <name type="scientific">Diceros bicornis minor</name>
    <name type="common">South-central black rhinoceros</name>
    <dbReference type="NCBI Taxonomy" id="77932"/>
    <lineage>
        <taxon>Eukaryota</taxon>
        <taxon>Metazoa</taxon>
        <taxon>Chordata</taxon>
        <taxon>Craniata</taxon>
        <taxon>Vertebrata</taxon>
        <taxon>Euteleostomi</taxon>
        <taxon>Mammalia</taxon>
        <taxon>Eutheria</taxon>
        <taxon>Laurasiatheria</taxon>
        <taxon>Perissodactyla</taxon>
        <taxon>Rhinocerotidae</taxon>
        <taxon>Diceros</taxon>
    </lineage>
</organism>
<dbReference type="PROSITE" id="PS50056">
    <property type="entry name" value="TYR_PHOSPHATASE_2"/>
    <property type="match status" value="1"/>
</dbReference>
<dbReference type="PANTHER" id="PTHR10159">
    <property type="entry name" value="DUAL SPECIFICITY PROTEIN PHOSPHATASE"/>
    <property type="match status" value="1"/>
</dbReference>